<feature type="transmembrane region" description="Helical" evidence="1">
    <location>
        <begin position="54"/>
        <end position="77"/>
    </location>
</feature>
<organism evidence="2 3">
    <name type="scientific">Aspergillus violaceofuscus (strain CBS 115571)</name>
    <dbReference type="NCBI Taxonomy" id="1450538"/>
    <lineage>
        <taxon>Eukaryota</taxon>
        <taxon>Fungi</taxon>
        <taxon>Dikarya</taxon>
        <taxon>Ascomycota</taxon>
        <taxon>Pezizomycotina</taxon>
        <taxon>Eurotiomycetes</taxon>
        <taxon>Eurotiomycetidae</taxon>
        <taxon>Eurotiales</taxon>
        <taxon>Aspergillaceae</taxon>
        <taxon>Aspergillus</taxon>
    </lineage>
</organism>
<dbReference type="Proteomes" id="UP000249829">
    <property type="component" value="Unassembled WGS sequence"/>
</dbReference>
<evidence type="ECO:0000313" key="2">
    <source>
        <dbReference type="EMBL" id="PYI17102.1"/>
    </source>
</evidence>
<protein>
    <submittedName>
        <fullName evidence="2">Uncharacterized protein</fullName>
    </submittedName>
</protein>
<evidence type="ECO:0000256" key="1">
    <source>
        <dbReference type="SAM" id="Phobius"/>
    </source>
</evidence>
<keyword evidence="1" id="KW-0812">Transmembrane</keyword>
<dbReference type="AlphaFoldDB" id="A0A2V5H519"/>
<name>A0A2V5H519_ASPV1</name>
<keyword evidence="3" id="KW-1185">Reference proteome</keyword>
<sequence>MQFAFLPKGSGFWVSFFFLYTAQTFRHGHGHGGAMLGWCPGSWGGGFHLFGLRVLWVLLCWGLNLRFVGCFVCRFVCCGLDDLIWDGGLIMGTVWMEGFGFGTLLLLNYGDMVFKGGTV</sequence>
<evidence type="ECO:0000313" key="3">
    <source>
        <dbReference type="Proteomes" id="UP000249829"/>
    </source>
</evidence>
<dbReference type="EMBL" id="KZ825160">
    <property type="protein sequence ID" value="PYI17102.1"/>
    <property type="molecule type" value="Genomic_DNA"/>
</dbReference>
<gene>
    <name evidence="2" type="ORF">BO99DRAFT_204943</name>
</gene>
<accession>A0A2V5H519</accession>
<keyword evidence="1" id="KW-0472">Membrane</keyword>
<keyword evidence="1" id="KW-1133">Transmembrane helix</keyword>
<reference evidence="2 3" key="1">
    <citation type="submission" date="2018-02" db="EMBL/GenBank/DDBJ databases">
        <title>The genomes of Aspergillus section Nigri reveals drivers in fungal speciation.</title>
        <authorList>
            <consortium name="DOE Joint Genome Institute"/>
            <person name="Vesth T.C."/>
            <person name="Nybo J."/>
            <person name="Theobald S."/>
            <person name="Brandl J."/>
            <person name="Frisvad J.C."/>
            <person name="Nielsen K.F."/>
            <person name="Lyhne E.K."/>
            <person name="Kogle M.E."/>
            <person name="Kuo A."/>
            <person name="Riley R."/>
            <person name="Clum A."/>
            <person name="Nolan M."/>
            <person name="Lipzen A."/>
            <person name="Salamov A."/>
            <person name="Henrissat B."/>
            <person name="Wiebenga A."/>
            <person name="De vries R.P."/>
            <person name="Grigoriev I.V."/>
            <person name="Mortensen U.H."/>
            <person name="Andersen M.R."/>
            <person name="Baker S.E."/>
        </authorList>
    </citation>
    <scope>NUCLEOTIDE SEQUENCE [LARGE SCALE GENOMIC DNA]</scope>
    <source>
        <strain evidence="2 3">CBS 115571</strain>
    </source>
</reference>
<proteinExistence type="predicted"/>
<feature type="transmembrane region" description="Helical" evidence="1">
    <location>
        <begin position="89"/>
        <end position="109"/>
    </location>
</feature>